<protein>
    <submittedName>
        <fullName evidence="1">Uncharacterized protein</fullName>
    </submittedName>
</protein>
<gene>
    <name evidence="1" type="ORF">SteCoe_37069</name>
</gene>
<name>A0A1R2AP13_9CILI</name>
<evidence type="ECO:0000313" key="2">
    <source>
        <dbReference type="Proteomes" id="UP000187209"/>
    </source>
</evidence>
<comment type="caution">
    <text evidence="1">The sequence shown here is derived from an EMBL/GenBank/DDBJ whole genome shotgun (WGS) entry which is preliminary data.</text>
</comment>
<reference evidence="1 2" key="1">
    <citation type="submission" date="2016-11" db="EMBL/GenBank/DDBJ databases">
        <title>The macronuclear genome of Stentor coeruleus: a giant cell with tiny introns.</title>
        <authorList>
            <person name="Slabodnick M."/>
            <person name="Ruby J.G."/>
            <person name="Reiff S.B."/>
            <person name="Swart E.C."/>
            <person name="Gosai S."/>
            <person name="Prabakaran S."/>
            <person name="Witkowska E."/>
            <person name="Larue G.E."/>
            <person name="Fisher S."/>
            <person name="Freeman R.M."/>
            <person name="Gunawardena J."/>
            <person name="Chu W."/>
            <person name="Stover N.A."/>
            <person name="Gregory B.D."/>
            <person name="Nowacki M."/>
            <person name="Derisi J."/>
            <person name="Roy S.W."/>
            <person name="Marshall W.F."/>
            <person name="Sood P."/>
        </authorList>
    </citation>
    <scope>NUCLEOTIDE SEQUENCE [LARGE SCALE GENOMIC DNA]</scope>
    <source>
        <strain evidence="1">WM001</strain>
    </source>
</reference>
<organism evidence="1 2">
    <name type="scientific">Stentor coeruleus</name>
    <dbReference type="NCBI Taxonomy" id="5963"/>
    <lineage>
        <taxon>Eukaryota</taxon>
        <taxon>Sar</taxon>
        <taxon>Alveolata</taxon>
        <taxon>Ciliophora</taxon>
        <taxon>Postciliodesmatophora</taxon>
        <taxon>Heterotrichea</taxon>
        <taxon>Heterotrichida</taxon>
        <taxon>Stentoridae</taxon>
        <taxon>Stentor</taxon>
    </lineage>
</organism>
<proteinExistence type="predicted"/>
<evidence type="ECO:0000313" key="1">
    <source>
        <dbReference type="EMBL" id="OMJ66185.1"/>
    </source>
</evidence>
<accession>A0A1R2AP13</accession>
<sequence length="185" mass="21888">METTMAEKFEDFLNSIIEEYEKKIQLLTKAQTNNLIKLTELYESALKKLTDQKCAIEGIVCAFNSQNPKSYYEKLNDVKNNMDDNDIKAEKDKWVVKDIACGNVNDDIYKIPEFDQLNEWKPRDIPECKHEFREVIITYCKNPHCKECLKEWILKQKNQKCPCMLMLSPRNVHEVMGFNYEIKFS</sequence>
<dbReference type="SUPFAM" id="SSF57850">
    <property type="entry name" value="RING/U-box"/>
    <property type="match status" value="1"/>
</dbReference>
<dbReference type="Proteomes" id="UP000187209">
    <property type="component" value="Unassembled WGS sequence"/>
</dbReference>
<dbReference type="AlphaFoldDB" id="A0A1R2AP13"/>
<keyword evidence="2" id="KW-1185">Reference proteome</keyword>
<dbReference type="EMBL" id="MPUH01001794">
    <property type="protein sequence ID" value="OMJ66185.1"/>
    <property type="molecule type" value="Genomic_DNA"/>
</dbReference>